<dbReference type="Proteomes" id="UP000538566">
    <property type="component" value="Unassembled WGS sequence"/>
</dbReference>
<reference evidence="1 2" key="1">
    <citation type="submission" date="2020-08" db="EMBL/GenBank/DDBJ databases">
        <title>Genomic Encyclopedia of Type Strains, Phase IV (KMG-IV): sequencing the most valuable type-strain genomes for metagenomic binning, comparative biology and taxonomic classification.</title>
        <authorList>
            <person name="Goeker M."/>
        </authorList>
    </citation>
    <scope>NUCLEOTIDE SEQUENCE [LARGE SCALE GENOMIC DNA]</scope>
    <source>
        <strain evidence="1 2">DSM 17507</strain>
    </source>
</reference>
<comment type="caution">
    <text evidence="1">The sequence shown here is derived from an EMBL/GenBank/DDBJ whole genome shotgun (WGS) entry which is preliminary data.</text>
</comment>
<evidence type="ECO:0000313" key="2">
    <source>
        <dbReference type="Proteomes" id="UP000538566"/>
    </source>
</evidence>
<gene>
    <name evidence="1" type="ORF">GGR37_000413</name>
</gene>
<keyword evidence="2" id="KW-1185">Reference proteome</keyword>
<accession>A0A7W7ESG3</accession>
<proteinExistence type="predicted"/>
<sequence>MKATDNTVSVNFGSDVAARSHDNAVAVHGMRITRDLHQAEAALDEALIRQANLLATMVRARRETAVGPFTGQEALLRLAASQKAVLDASGELARVHGKLLDVGREMGSVIDECPPAGSLGDEGRPAALADAA</sequence>
<protein>
    <submittedName>
        <fullName evidence="1">Uncharacterized protein</fullName>
    </submittedName>
</protein>
<dbReference type="AlphaFoldDB" id="A0A7W7ESG3"/>
<dbReference type="EMBL" id="JACHOA010000001">
    <property type="protein sequence ID" value="MBB4612167.1"/>
    <property type="molecule type" value="Genomic_DNA"/>
</dbReference>
<organism evidence="1 2">
    <name type="scientific">Novosphingobium taihuense</name>
    <dbReference type="NCBI Taxonomy" id="260085"/>
    <lineage>
        <taxon>Bacteria</taxon>
        <taxon>Pseudomonadati</taxon>
        <taxon>Pseudomonadota</taxon>
        <taxon>Alphaproteobacteria</taxon>
        <taxon>Sphingomonadales</taxon>
        <taxon>Sphingomonadaceae</taxon>
        <taxon>Novosphingobium</taxon>
    </lineage>
</organism>
<dbReference type="RefSeq" id="WP_246415388.1">
    <property type="nucleotide sequence ID" value="NZ_JACHOA010000001.1"/>
</dbReference>
<evidence type="ECO:0000313" key="1">
    <source>
        <dbReference type="EMBL" id="MBB4612167.1"/>
    </source>
</evidence>
<name>A0A7W7ESG3_9SPHN</name>